<dbReference type="InterPro" id="IPR001647">
    <property type="entry name" value="HTH_TetR"/>
</dbReference>
<name>A0A6N3DGW3_EUBLI</name>
<dbReference type="SUPFAM" id="SSF46689">
    <property type="entry name" value="Homeodomain-like"/>
    <property type="match status" value="1"/>
</dbReference>
<evidence type="ECO:0000256" key="1">
    <source>
        <dbReference type="ARBA" id="ARBA00023125"/>
    </source>
</evidence>
<dbReference type="PRINTS" id="PR00455">
    <property type="entry name" value="HTHTETR"/>
</dbReference>
<dbReference type="PANTHER" id="PTHR43479">
    <property type="entry name" value="ACREF/ENVCD OPERON REPRESSOR-RELATED"/>
    <property type="match status" value="1"/>
</dbReference>
<gene>
    <name evidence="2" type="primary">mtrR_4</name>
    <name evidence="2" type="ORF">ELLFYP34_03041</name>
</gene>
<dbReference type="InterPro" id="IPR009057">
    <property type="entry name" value="Homeodomain-like_sf"/>
</dbReference>
<accession>A0A6N3DGW3</accession>
<keyword evidence="1" id="KW-0238">DNA-binding</keyword>
<dbReference type="PANTHER" id="PTHR43479:SF11">
    <property type="entry name" value="ACREF_ENVCD OPERON REPRESSOR-RELATED"/>
    <property type="match status" value="1"/>
</dbReference>
<dbReference type="Gene3D" id="1.10.357.10">
    <property type="entry name" value="Tetracycline Repressor, domain 2"/>
    <property type="match status" value="1"/>
</dbReference>
<dbReference type="EMBL" id="CACRTR010000009">
    <property type="protein sequence ID" value="VYU24763.1"/>
    <property type="molecule type" value="Genomic_DNA"/>
</dbReference>
<sequence length="224" mass="26467">MKKYKTGRETKENIMEAARELFYEKGYKNTTYNDICEKANVNTGTFHYHFQTKRKVAGIIYNNFMFNIKEETGKLISSKYENDLKLCTALEITNYMNLFFSDDHVKTFFYDLYSDNIPLEYALNIMENFFQLHVEAFKLPIDRDYVKIIAATNLGMEQALIVNYCSGYLTLPEQQIIDYDIELTYAQMNIDHQEIERIIQKAQELGPQIKLKHVDYFKVEPLNC</sequence>
<dbReference type="PROSITE" id="PS50977">
    <property type="entry name" value="HTH_TETR_2"/>
    <property type="match status" value="1"/>
</dbReference>
<proteinExistence type="predicted"/>
<organism evidence="2">
    <name type="scientific">Eubacterium limosum</name>
    <dbReference type="NCBI Taxonomy" id="1736"/>
    <lineage>
        <taxon>Bacteria</taxon>
        <taxon>Bacillati</taxon>
        <taxon>Bacillota</taxon>
        <taxon>Clostridia</taxon>
        <taxon>Eubacteriales</taxon>
        <taxon>Eubacteriaceae</taxon>
        <taxon>Eubacterium</taxon>
    </lineage>
</organism>
<evidence type="ECO:0000313" key="2">
    <source>
        <dbReference type="EMBL" id="VYU24763.1"/>
    </source>
</evidence>
<dbReference type="AlphaFoldDB" id="A0A6N3DGW3"/>
<dbReference type="InterPro" id="IPR050624">
    <property type="entry name" value="HTH-type_Tx_Regulator"/>
</dbReference>
<protein>
    <submittedName>
        <fullName evidence="2">HTH-type transcriptional regulator MtrR</fullName>
    </submittedName>
</protein>
<dbReference type="Pfam" id="PF00440">
    <property type="entry name" value="TetR_N"/>
    <property type="match status" value="1"/>
</dbReference>
<reference evidence="2" key="1">
    <citation type="submission" date="2019-11" db="EMBL/GenBank/DDBJ databases">
        <authorList>
            <person name="Feng L."/>
        </authorList>
    </citation>
    <scope>NUCLEOTIDE SEQUENCE</scope>
    <source>
        <strain evidence="2">ElimosumLFYP34</strain>
    </source>
</reference>
<dbReference type="GO" id="GO:0003677">
    <property type="term" value="F:DNA binding"/>
    <property type="evidence" value="ECO:0007669"/>
    <property type="project" value="UniProtKB-UniRule"/>
</dbReference>